<feature type="disulfide bond" description="Redox-active" evidence="6">
    <location>
        <begin position="60"/>
        <end position="94"/>
    </location>
</feature>
<evidence type="ECO:0000256" key="3">
    <source>
        <dbReference type="ARBA" id="ARBA00023002"/>
    </source>
</evidence>
<dbReference type="CDD" id="cd03014">
    <property type="entry name" value="PRX_Atyp2cys"/>
    <property type="match status" value="1"/>
</dbReference>
<dbReference type="InterPro" id="IPR018219">
    <property type="entry name" value="Tpx_CS"/>
</dbReference>
<dbReference type="Pfam" id="PF08534">
    <property type="entry name" value="Redoxin"/>
    <property type="match status" value="1"/>
</dbReference>
<accession>A0A1N7N0P3</accession>
<dbReference type="PROSITE" id="PS01265">
    <property type="entry name" value="TPX"/>
    <property type="match status" value="1"/>
</dbReference>
<dbReference type="PROSITE" id="PS51352">
    <property type="entry name" value="THIOREDOXIN_2"/>
    <property type="match status" value="1"/>
</dbReference>
<reference evidence="8 11" key="1">
    <citation type="submission" date="2016-11" db="EMBL/GenBank/DDBJ databases">
        <title>Whole genomes of Flavobacteriaceae.</title>
        <authorList>
            <person name="Stine C."/>
            <person name="Li C."/>
            <person name="Tadesse D."/>
        </authorList>
    </citation>
    <scope>NUCLEOTIDE SEQUENCE [LARGE SCALE GENOMIC DNA]</scope>
    <source>
        <strain evidence="8 11">DSM 21068</strain>
    </source>
</reference>
<keyword evidence="4 6" id="KW-1015">Disulfide bond</keyword>
<name>A0A1N7N0P3_9FLAO</name>
<evidence type="ECO:0000313" key="9">
    <source>
        <dbReference type="EMBL" id="SIS91895.1"/>
    </source>
</evidence>
<evidence type="ECO:0000313" key="8">
    <source>
        <dbReference type="EMBL" id="PQA93842.1"/>
    </source>
</evidence>
<dbReference type="EMBL" id="FTOJ01000006">
    <property type="protein sequence ID" value="SIS91895.1"/>
    <property type="molecule type" value="Genomic_DNA"/>
</dbReference>
<dbReference type="RefSeq" id="WP_076451977.1">
    <property type="nucleotide sequence ID" value="NZ_FTOJ01000006.1"/>
</dbReference>
<dbReference type="InterPro" id="IPR013766">
    <property type="entry name" value="Thioredoxin_domain"/>
</dbReference>
<organism evidence="9 10">
    <name type="scientific">Chryseobacterium piscicola</name>
    <dbReference type="NCBI Taxonomy" id="551459"/>
    <lineage>
        <taxon>Bacteria</taxon>
        <taxon>Pseudomonadati</taxon>
        <taxon>Bacteroidota</taxon>
        <taxon>Flavobacteriia</taxon>
        <taxon>Flavobacteriales</taxon>
        <taxon>Weeksellaceae</taxon>
        <taxon>Chryseobacterium group</taxon>
        <taxon>Chryseobacterium</taxon>
    </lineage>
</organism>
<keyword evidence="11" id="KW-1185">Reference proteome</keyword>
<dbReference type="NCBIfam" id="NF001808">
    <property type="entry name" value="PRK00522.1"/>
    <property type="match status" value="1"/>
</dbReference>
<dbReference type="PANTHER" id="PTHR43110:SF1">
    <property type="entry name" value="THIOL PEROXIDASE"/>
    <property type="match status" value="1"/>
</dbReference>
<dbReference type="InterPro" id="IPR002065">
    <property type="entry name" value="TPX"/>
</dbReference>
<dbReference type="InterPro" id="IPR050455">
    <property type="entry name" value="Tpx_Peroxidase_subfamily"/>
</dbReference>
<evidence type="ECO:0000256" key="1">
    <source>
        <dbReference type="ARBA" id="ARBA00022559"/>
    </source>
</evidence>
<evidence type="ECO:0000313" key="11">
    <source>
        <dbReference type="Proteomes" id="UP000238314"/>
    </source>
</evidence>
<keyword evidence="3 6" id="KW-0560">Oxidoreductase</keyword>
<dbReference type="SUPFAM" id="SSF52833">
    <property type="entry name" value="Thioredoxin-like"/>
    <property type="match status" value="1"/>
</dbReference>
<comment type="subunit">
    <text evidence="6">Homodimer.</text>
</comment>
<keyword evidence="1 6" id="KW-0575">Peroxidase</keyword>
<keyword evidence="5 6" id="KW-0676">Redox-active center</keyword>
<dbReference type="InterPro" id="IPR036249">
    <property type="entry name" value="Thioredoxin-like_sf"/>
</dbReference>
<feature type="domain" description="Thioredoxin" evidence="7">
    <location>
        <begin position="18"/>
        <end position="165"/>
    </location>
</feature>
<dbReference type="OrthoDB" id="9781543at2"/>
<feature type="active site" description="Cysteine sulfenic acid (-SOH) intermediate" evidence="6">
    <location>
        <position position="60"/>
    </location>
</feature>
<dbReference type="GO" id="GO:0008379">
    <property type="term" value="F:thioredoxin peroxidase activity"/>
    <property type="evidence" value="ECO:0007669"/>
    <property type="project" value="UniProtKB-UniRule"/>
</dbReference>
<sequence>MSTITFKGTPINTIGNLPEVGKNAQEFTMVAGDLSEKNLADYTGKRVVLNIFPSIDTGICAASARKFNEEASALDNTVVINVSRDLPFALSRFCAAEGLKNVETLSDFRGNFGEDYGVTITDSAFKGLLSRAVVVLDEKSKVIYTEQVPEIGQEPNYEAATASLK</sequence>
<proteinExistence type="inferred from homology"/>
<reference evidence="9" key="2">
    <citation type="submission" date="2017-01" db="EMBL/GenBank/DDBJ databases">
        <authorList>
            <person name="Mah S.A."/>
            <person name="Swanson W.J."/>
            <person name="Moy G.W."/>
            <person name="Vacquier V.D."/>
        </authorList>
    </citation>
    <scope>NUCLEOTIDE SEQUENCE [LARGE SCALE GENOMIC DNA]</scope>
    <source>
        <strain evidence="9">DSM 21068</strain>
    </source>
</reference>
<dbReference type="EC" id="1.11.1.24" evidence="6"/>
<comment type="catalytic activity">
    <reaction evidence="6">
        <text>a hydroperoxide + [thioredoxin]-dithiol = an alcohol + [thioredoxin]-disulfide + H2O</text>
        <dbReference type="Rhea" id="RHEA:62620"/>
        <dbReference type="Rhea" id="RHEA-COMP:10698"/>
        <dbReference type="Rhea" id="RHEA-COMP:10700"/>
        <dbReference type="ChEBI" id="CHEBI:15377"/>
        <dbReference type="ChEBI" id="CHEBI:29950"/>
        <dbReference type="ChEBI" id="CHEBI:30879"/>
        <dbReference type="ChEBI" id="CHEBI:35924"/>
        <dbReference type="ChEBI" id="CHEBI:50058"/>
        <dbReference type="EC" id="1.11.1.24"/>
    </reaction>
</comment>
<dbReference type="HAMAP" id="MF_00269">
    <property type="entry name" value="Tpx"/>
    <property type="match status" value="1"/>
</dbReference>
<dbReference type="STRING" id="551459.SAMN05421796_10688"/>
<protein>
    <recommendedName>
        <fullName evidence="6">Thiol peroxidase</fullName>
        <shortName evidence="6">Tpx</shortName>
        <ecNumber evidence="6">1.11.1.24</ecNumber>
    </recommendedName>
    <alternativeName>
        <fullName evidence="6">Peroxiredoxin tpx</fullName>
        <shortName evidence="6">Prx</shortName>
    </alternativeName>
    <alternativeName>
        <fullName evidence="6">Thioredoxin peroxidase</fullName>
    </alternativeName>
    <alternativeName>
        <fullName evidence="6">Thioredoxin-dependent peroxiredoxin</fullName>
    </alternativeName>
</protein>
<dbReference type="InterPro" id="IPR013740">
    <property type="entry name" value="Redoxin"/>
</dbReference>
<evidence type="ECO:0000256" key="4">
    <source>
        <dbReference type="ARBA" id="ARBA00023157"/>
    </source>
</evidence>
<keyword evidence="2 6" id="KW-0049">Antioxidant</keyword>
<comment type="similarity">
    <text evidence="6">Belongs to the peroxiredoxin family. Tpx subfamily.</text>
</comment>
<comment type="function">
    <text evidence="6">Thiol-specific peroxidase that catalyzes the reduction of hydrogen peroxide and organic hydroperoxides to water and alcohols, respectively. Plays a role in cell protection against oxidative stress by detoxifying peroxides.</text>
</comment>
<evidence type="ECO:0000259" key="7">
    <source>
        <dbReference type="PROSITE" id="PS51352"/>
    </source>
</evidence>
<dbReference type="Proteomes" id="UP000238314">
    <property type="component" value="Unassembled WGS sequence"/>
</dbReference>
<dbReference type="Proteomes" id="UP000186246">
    <property type="component" value="Unassembled WGS sequence"/>
</dbReference>
<evidence type="ECO:0000256" key="5">
    <source>
        <dbReference type="ARBA" id="ARBA00023284"/>
    </source>
</evidence>
<evidence type="ECO:0000313" key="10">
    <source>
        <dbReference type="Proteomes" id="UP000186246"/>
    </source>
</evidence>
<gene>
    <name evidence="6" type="primary">tpx</name>
    <name evidence="8" type="ORF">B0A70_08640</name>
    <name evidence="9" type="ORF">SAMN05421796_10688</name>
</gene>
<comment type="miscellaneous">
    <text evidence="6">The active site is a conserved redox-active cysteine residue, the peroxidatic cysteine (C(P)), which makes the nucleophilic attack on the peroxide substrate. The peroxide oxidizes the C(P)-SH to cysteine sulfenic acid (C(P)-SOH), which then reacts with another cysteine residue, the resolving cysteine (C(R)), to form a disulfide bridge. The disulfide is subsequently reduced by an appropriate electron donor to complete the catalytic cycle. In this atypical 2-Cys peroxiredoxin, C(R) is present in the same subunit to form an intramolecular disulfide. The disulfide is subsequently reduced by thioredoxin.</text>
</comment>
<dbReference type="AlphaFoldDB" id="A0A1N7N0P3"/>
<reference evidence="10" key="3">
    <citation type="submission" date="2017-01" db="EMBL/GenBank/DDBJ databases">
        <authorList>
            <person name="Varghese N."/>
            <person name="Submissions S."/>
        </authorList>
    </citation>
    <scope>NUCLEOTIDE SEQUENCE [LARGE SCALE GENOMIC DNA]</scope>
    <source>
        <strain evidence="10">DSM 21068</strain>
    </source>
</reference>
<evidence type="ECO:0000256" key="6">
    <source>
        <dbReference type="HAMAP-Rule" id="MF_00269"/>
    </source>
</evidence>
<dbReference type="EMBL" id="MUGO01000012">
    <property type="protein sequence ID" value="PQA93842.1"/>
    <property type="molecule type" value="Genomic_DNA"/>
</dbReference>
<evidence type="ECO:0000256" key="2">
    <source>
        <dbReference type="ARBA" id="ARBA00022862"/>
    </source>
</evidence>
<dbReference type="Gene3D" id="3.40.30.10">
    <property type="entry name" value="Glutaredoxin"/>
    <property type="match status" value="1"/>
</dbReference>
<dbReference type="PANTHER" id="PTHR43110">
    <property type="entry name" value="THIOL PEROXIDASE"/>
    <property type="match status" value="1"/>
</dbReference>